<keyword evidence="3 11" id="KW-0728">SH3 domain</keyword>
<feature type="region of interest" description="Disordered" evidence="13">
    <location>
        <begin position="476"/>
        <end position="521"/>
    </location>
</feature>
<dbReference type="InterPro" id="IPR001452">
    <property type="entry name" value="SH3_domain"/>
</dbReference>
<dbReference type="PROSITE" id="PS50081">
    <property type="entry name" value="ZF_DAG_PE_2"/>
    <property type="match status" value="1"/>
</dbReference>
<evidence type="ECO:0000256" key="3">
    <source>
        <dbReference type="ARBA" id="ARBA00022443"/>
    </source>
</evidence>
<dbReference type="Pfam" id="PF00611">
    <property type="entry name" value="FCH"/>
    <property type="match status" value="1"/>
</dbReference>
<dbReference type="AlphaFoldDB" id="A0A7M7JQM4"/>
<dbReference type="Gene3D" id="3.30.60.20">
    <property type="match status" value="1"/>
</dbReference>
<feature type="compositionally biased region" description="Polar residues" evidence="13">
    <location>
        <begin position="670"/>
        <end position="679"/>
    </location>
</feature>
<sequence length="851" mass="94520">MSSGGSNPLFATVGEARNNMRDLRTIHEEVRESYDPSRESHTRERPLLRSTGNATGSIGGPHHAPLIHTSRGSRGSREESREYSLFDVAAPSAGRVIFDHNQSTFRLVNTVADFTQQLSQLHEQYAEDLQLLVEAFRKRNIELKKERPAYTSSLFNCWEILLQEVEVDSQVHGDIARSLSQNVGVILLEKTFFRKIQSRKIFLHRESFETILTKAEELLAKCHDNYSIAYAAFAQSRSPQKLAEYYDAHNLYVQQLHATNGMIEQYYSVTLPKLLEELEEVYCDLSNTISSSILSATELLACKVQEQQDHYSVVGSACRNVNSRADLANFVRTLSVERGAGQHVRHQYQTPKDLHDTDPSQPLDSYHTLGDQVIVDRLAQLQLPARAEALRNDLHTLDVQVRQLQEALDSLSRLQQRSIESNLFNKANELQEDMCLKRFDLQVAQIHQAAVRAQLELFRGKLDGFPALDYTMAGQNAASQHSSAQGQTTLRNPQQQDANSFRDGRVASGVGSAKSSSAGNTGSGSIYGSQLATLQAAAAAFQQNASGGTIKNKWLKAFRSLKTGGNSGASDKLESGNDKKAKMTPFESGQHILQEYTYKKVAACDVCREILRGHVRQGLKCKLCKINVHAECQDKVPRCQPKPRLLRRQRSTSEIESRIAVPVDNEDETPQSPVTNRRQFLSAKTVRMSSVDLPDDNEKSLSSASTSPCPSPKAHRLLPTNIYVVLYGFRSRQTDELDLKPGDTVTVIDTSDPDWWQGKCMGKVGFFPSKYVAKLHPGERALQVVHPIQVAEQPGLGGPDNPGGPGGSSAKLVRDQIVIQVGEELEGGRILVRTGISDRALPVPLKYLQEI</sequence>
<dbReference type="PANTHER" id="PTHR15135">
    <property type="entry name" value="STAC"/>
    <property type="match status" value="1"/>
</dbReference>
<keyword evidence="8" id="KW-0863">Zinc-finger</keyword>
<feature type="compositionally biased region" description="Low complexity" evidence="13">
    <location>
        <begin position="506"/>
        <end position="519"/>
    </location>
</feature>
<feature type="coiled-coil region" evidence="12">
    <location>
        <begin position="387"/>
        <end position="417"/>
    </location>
</feature>
<dbReference type="Proteomes" id="UP000594260">
    <property type="component" value="Unplaced"/>
</dbReference>
<dbReference type="InterPro" id="IPR036028">
    <property type="entry name" value="SH3-like_dom_sf"/>
</dbReference>
<keyword evidence="6" id="KW-0479">Metal-binding</keyword>
<dbReference type="SMART" id="SM00326">
    <property type="entry name" value="SH3"/>
    <property type="match status" value="1"/>
</dbReference>
<dbReference type="InterPro" id="IPR001060">
    <property type="entry name" value="FCH_dom"/>
</dbReference>
<proteinExistence type="predicted"/>
<dbReference type="RefSeq" id="XP_022649700.1">
    <property type="nucleotide sequence ID" value="XM_022793965.1"/>
</dbReference>
<evidence type="ECO:0000313" key="17">
    <source>
        <dbReference type="Proteomes" id="UP000594260"/>
    </source>
</evidence>
<keyword evidence="5" id="KW-0963">Cytoplasm</keyword>
<evidence type="ECO:0000256" key="1">
    <source>
        <dbReference type="ARBA" id="ARBA00004278"/>
    </source>
</evidence>
<feature type="domain" description="SH3" evidence="14">
    <location>
        <begin position="718"/>
        <end position="777"/>
    </location>
</feature>
<protein>
    <submittedName>
        <fullName evidence="16">Uncharacterized protein</fullName>
    </submittedName>
</protein>
<dbReference type="GO" id="GO:1903078">
    <property type="term" value="P:positive regulation of protein localization to plasma membrane"/>
    <property type="evidence" value="ECO:0007669"/>
    <property type="project" value="TreeGrafter"/>
</dbReference>
<dbReference type="GeneID" id="111245510"/>
<dbReference type="FunFam" id="3.30.60.20:FF:000056">
    <property type="entry name" value="Uncharacterized protein, isoform C"/>
    <property type="match status" value="1"/>
</dbReference>
<dbReference type="PROSITE" id="PS50002">
    <property type="entry name" value="SH3"/>
    <property type="match status" value="1"/>
</dbReference>
<dbReference type="Pfam" id="PF26085">
    <property type="entry name" value="SH3_20"/>
    <property type="match status" value="1"/>
</dbReference>
<dbReference type="SUPFAM" id="SSF103657">
    <property type="entry name" value="BAR/IMD domain-like"/>
    <property type="match status" value="1"/>
</dbReference>
<feature type="compositionally biased region" description="Basic and acidic residues" evidence="13">
    <location>
        <begin position="29"/>
        <end position="47"/>
    </location>
</feature>
<dbReference type="Gene3D" id="1.20.1270.60">
    <property type="entry name" value="Arfaptin homology (AH) domain/BAR domain"/>
    <property type="match status" value="1"/>
</dbReference>
<dbReference type="FunFam" id="2.30.30.40:FF:000221">
    <property type="entry name" value="SH3 and cysteine-rich domain-containing protein 2"/>
    <property type="match status" value="1"/>
</dbReference>
<dbReference type="GO" id="GO:0008270">
    <property type="term" value="F:zinc ion binding"/>
    <property type="evidence" value="ECO:0007669"/>
    <property type="project" value="UniProtKB-KW"/>
</dbReference>
<evidence type="ECO:0000259" key="15">
    <source>
        <dbReference type="PROSITE" id="PS50081"/>
    </source>
</evidence>
<dbReference type="InterPro" id="IPR059031">
    <property type="entry name" value="SH3_20"/>
</dbReference>
<evidence type="ECO:0000256" key="11">
    <source>
        <dbReference type="PROSITE-ProRule" id="PRU00192"/>
    </source>
</evidence>
<keyword evidence="17" id="KW-1185">Reference proteome</keyword>
<keyword evidence="12" id="KW-0175">Coiled coil</keyword>
<dbReference type="CDD" id="cd20817">
    <property type="entry name" value="C1_Stac"/>
    <property type="match status" value="1"/>
</dbReference>
<evidence type="ECO:0000256" key="12">
    <source>
        <dbReference type="SAM" id="Coils"/>
    </source>
</evidence>
<keyword evidence="4" id="KW-1003">Cell membrane</keyword>
<dbReference type="EnsemblMetazoa" id="XM_022793965">
    <property type="protein sequence ID" value="XP_022649700"/>
    <property type="gene ID" value="LOC111245510"/>
</dbReference>
<dbReference type="PANTHER" id="PTHR15135:SF7">
    <property type="entry name" value="STAC-LIKE, ISOFORM J"/>
    <property type="match status" value="1"/>
</dbReference>
<feature type="region of interest" description="Disordered" evidence="13">
    <location>
        <begin position="643"/>
        <end position="712"/>
    </location>
</feature>
<comment type="subcellular location">
    <subcellularLocation>
        <location evidence="1">Cell membrane</location>
        <location evidence="1">Sarcolemma</location>
        <topology evidence="1">Peripheral membrane protein</topology>
        <orientation evidence="1">Cytoplasmic side</orientation>
    </subcellularLocation>
    <subcellularLocation>
        <location evidence="2">Cytoplasm</location>
    </subcellularLocation>
</comment>
<evidence type="ECO:0000259" key="14">
    <source>
        <dbReference type="PROSITE" id="PS50002"/>
    </source>
</evidence>
<keyword evidence="10" id="KW-0472">Membrane</keyword>
<dbReference type="SUPFAM" id="SSF57889">
    <property type="entry name" value="Cysteine-rich domain"/>
    <property type="match status" value="1"/>
</dbReference>
<keyword evidence="9" id="KW-0862">Zinc</keyword>
<dbReference type="GO" id="GO:0005737">
    <property type="term" value="C:cytoplasm"/>
    <property type="evidence" value="ECO:0007669"/>
    <property type="project" value="UniProtKB-SubCell"/>
</dbReference>
<dbReference type="InterPro" id="IPR039688">
    <property type="entry name" value="STAC1/2/3"/>
</dbReference>
<name>A0A7M7JQM4_VARDE</name>
<dbReference type="GO" id="GO:0042383">
    <property type="term" value="C:sarcolemma"/>
    <property type="evidence" value="ECO:0007669"/>
    <property type="project" value="UniProtKB-SubCell"/>
</dbReference>
<dbReference type="Pfam" id="PF00018">
    <property type="entry name" value="SH3_1"/>
    <property type="match status" value="1"/>
</dbReference>
<evidence type="ECO:0000256" key="7">
    <source>
        <dbReference type="ARBA" id="ARBA00022737"/>
    </source>
</evidence>
<dbReference type="SUPFAM" id="SSF50044">
    <property type="entry name" value="SH3-domain"/>
    <property type="match status" value="1"/>
</dbReference>
<evidence type="ECO:0000256" key="9">
    <source>
        <dbReference type="ARBA" id="ARBA00022833"/>
    </source>
</evidence>
<reference evidence="16" key="1">
    <citation type="submission" date="2021-01" db="UniProtKB">
        <authorList>
            <consortium name="EnsemblMetazoa"/>
        </authorList>
    </citation>
    <scope>IDENTIFICATION</scope>
</reference>
<evidence type="ECO:0000256" key="13">
    <source>
        <dbReference type="SAM" id="MobiDB-lite"/>
    </source>
</evidence>
<organism evidence="16 17">
    <name type="scientific">Varroa destructor</name>
    <name type="common">Honeybee mite</name>
    <dbReference type="NCBI Taxonomy" id="109461"/>
    <lineage>
        <taxon>Eukaryota</taxon>
        <taxon>Metazoa</taxon>
        <taxon>Ecdysozoa</taxon>
        <taxon>Arthropoda</taxon>
        <taxon>Chelicerata</taxon>
        <taxon>Arachnida</taxon>
        <taxon>Acari</taxon>
        <taxon>Parasitiformes</taxon>
        <taxon>Mesostigmata</taxon>
        <taxon>Gamasina</taxon>
        <taxon>Dermanyssoidea</taxon>
        <taxon>Varroidae</taxon>
        <taxon>Varroa</taxon>
    </lineage>
</organism>
<dbReference type="PROSITE" id="PS00479">
    <property type="entry name" value="ZF_DAG_PE_1"/>
    <property type="match status" value="1"/>
</dbReference>
<dbReference type="InterPro" id="IPR046349">
    <property type="entry name" value="C1-like_sf"/>
</dbReference>
<evidence type="ECO:0000256" key="2">
    <source>
        <dbReference type="ARBA" id="ARBA00004496"/>
    </source>
</evidence>
<accession>A0A7M7JQM4</accession>
<evidence type="ECO:0000256" key="5">
    <source>
        <dbReference type="ARBA" id="ARBA00022490"/>
    </source>
</evidence>
<dbReference type="SMART" id="SM00109">
    <property type="entry name" value="C1"/>
    <property type="match status" value="1"/>
</dbReference>
<dbReference type="GO" id="GO:0003009">
    <property type="term" value="P:skeletal muscle contraction"/>
    <property type="evidence" value="ECO:0007669"/>
    <property type="project" value="TreeGrafter"/>
</dbReference>
<dbReference type="Gene3D" id="2.30.30.40">
    <property type="entry name" value="SH3 Domains"/>
    <property type="match status" value="1"/>
</dbReference>
<feature type="domain" description="Phorbol-ester/DAG-type" evidence="15">
    <location>
        <begin position="590"/>
        <end position="639"/>
    </location>
</feature>
<dbReference type="Pfam" id="PF00130">
    <property type="entry name" value="C1_1"/>
    <property type="match status" value="1"/>
</dbReference>
<dbReference type="PRINTS" id="PR00452">
    <property type="entry name" value="SH3DOMAIN"/>
</dbReference>
<evidence type="ECO:0000256" key="10">
    <source>
        <dbReference type="ARBA" id="ARBA00023136"/>
    </source>
</evidence>
<dbReference type="InterPro" id="IPR002219">
    <property type="entry name" value="PKC_DAG/PE"/>
</dbReference>
<feature type="region of interest" description="Disordered" evidence="13">
    <location>
        <begin position="29"/>
        <end position="78"/>
    </location>
</feature>
<keyword evidence="7" id="KW-0677">Repeat</keyword>
<feature type="compositionally biased region" description="Polar residues" evidence="13">
    <location>
        <begin position="476"/>
        <end position="499"/>
    </location>
</feature>
<dbReference type="CTD" id="5740318"/>
<dbReference type="InterPro" id="IPR027267">
    <property type="entry name" value="AH/BAR_dom_sf"/>
</dbReference>
<evidence type="ECO:0000256" key="4">
    <source>
        <dbReference type="ARBA" id="ARBA00022475"/>
    </source>
</evidence>
<evidence type="ECO:0000256" key="8">
    <source>
        <dbReference type="ARBA" id="ARBA00022771"/>
    </source>
</evidence>
<evidence type="ECO:0000313" key="16">
    <source>
        <dbReference type="EnsemblMetazoa" id="XP_022649700"/>
    </source>
</evidence>
<evidence type="ECO:0000256" key="6">
    <source>
        <dbReference type="ARBA" id="ARBA00022723"/>
    </source>
</evidence>